<proteinExistence type="predicted"/>
<gene>
    <name evidence="2" type="ORF">KCG45_10650</name>
</gene>
<name>A0ABS6SNN0_9SPHN</name>
<evidence type="ECO:0000256" key="1">
    <source>
        <dbReference type="SAM" id="SignalP"/>
    </source>
</evidence>
<dbReference type="Proteomes" id="UP000699975">
    <property type="component" value="Unassembled WGS sequence"/>
</dbReference>
<evidence type="ECO:0000313" key="3">
    <source>
        <dbReference type="Proteomes" id="UP000699975"/>
    </source>
</evidence>
<dbReference type="RefSeq" id="WP_218317205.1">
    <property type="nucleotide sequence ID" value="NZ_JAGSPB010000002.1"/>
</dbReference>
<dbReference type="PROSITE" id="PS51009">
    <property type="entry name" value="CYTCII"/>
    <property type="match status" value="1"/>
</dbReference>
<sequence length="166" mass="17485">MNRFHTVRLSAITASLVLLAACGGEAGTEPEETAAAEAEPAVIEERQENYEAIGDAFKAIRGQMESGEPDFAEIEAQATDINARAQRITGYFPSGTSVDAGYDTEALMTIWEEPAEFETAAQNFVDASAALVTAAASGDAAAVGEQAKEMGGTCKACHDKFRLDTD</sequence>
<accession>A0ABS6SNN0</accession>
<evidence type="ECO:0000313" key="2">
    <source>
        <dbReference type="EMBL" id="MBV7266638.1"/>
    </source>
</evidence>
<reference evidence="2 3" key="1">
    <citation type="submission" date="2021-04" db="EMBL/GenBank/DDBJ databases">
        <authorList>
            <person name="Pira H."/>
            <person name="Risdian C."/>
            <person name="Wink J."/>
        </authorList>
    </citation>
    <scope>NUCLEOTIDE SEQUENCE [LARGE SCALE GENOMIC DNA]</scope>
    <source>
        <strain evidence="2 3">WH131</strain>
    </source>
</reference>
<feature type="chain" id="PRO_5047369634" evidence="1">
    <location>
        <begin position="21"/>
        <end position="166"/>
    </location>
</feature>
<dbReference type="InterPro" id="IPR002321">
    <property type="entry name" value="Cyt_c_II"/>
</dbReference>
<dbReference type="Pfam" id="PF01322">
    <property type="entry name" value="Cytochrom_C_2"/>
    <property type="match status" value="1"/>
</dbReference>
<organism evidence="2 3">
    <name type="scientific">Erythrobacter ani</name>
    <dbReference type="NCBI Taxonomy" id="2827235"/>
    <lineage>
        <taxon>Bacteria</taxon>
        <taxon>Pseudomonadati</taxon>
        <taxon>Pseudomonadota</taxon>
        <taxon>Alphaproteobacteria</taxon>
        <taxon>Sphingomonadales</taxon>
        <taxon>Erythrobacteraceae</taxon>
        <taxon>Erythrobacter/Porphyrobacter group</taxon>
        <taxon>Erythrobacter</taxon>
    </lineage>
</organism>
<comment type="caution">
    <text evidence="2">The sequence shown here is derived from an EMBL/GenBank/DDBJ whole genome shotgun (WGS) entry which is preliminary data.</text>
</comment>
<feature type="signal peptide" evidence="1">
    <location>
        <begin position="1"/>
        <end position="20"/>
    </location>
</feature>
<keyword evidence="1" id="KW-0732">Signal</keyword>
<dbReference type="EMBL" id="JAGSPB010000002">
    <property type="protein sequence ID" value="MBV7266638.1"/>
    <property type="molecule type" value="Genomic_DNA"/>
</dbReference>
<keyword evidence="3" id="KW-1185">Reference proteome</keyword>
<protein>
    <submittedName>
        <fullName evidence="2">Cytochrome c</fullName>
    </submittedName>
</protein>
<dbReference type="PROSITE" id="PS51257">
    <property type="entry name" value="PROKAR_LIPOPROTEIN"/>
    <property type="match status" value="1"/>
</dbReference>